<dbReference type="AlphaFoldDB" id="C8S379"/>
<feature type="domain" description="NAD-dependent epimerase/dehydratase" evidence="1">
    <location>
        <begin position="4"/>
        <end position="233"/>
    </location>
</feature>
<dbReference type="Gene3D" id="3.40.50.720">
    <property type="entry name" value="NAD(P)-binding Rossmann-like Domain"/>
    <property type="match status" value="1"/>
</dbReference>
<dbReference type="OrthoDB" id="9801785at2"/>
<keyword evidence="3" id="KW-1185">Reference proteome</keyword>
<dbReference type="CDD" id="cd05264">
    <property type="entry name" value="UDP_G4E_5_SDR_e"/>
    <property type="match status" value="1"/>
</dbReference>
<dbReference type="SUPFAM" id="SSF51735">
    <property type="entry name" value="NAD(P)-binding Rossmann-fold domains"/>
    <property type="match status" value="1"/>
</dbReference>
<dbReference type="Proteomes" id="UP000010121">
    <property type="component" value="Unassembled WGS sequence"/>
</dbReference>
<dbReference type="EMBL" id="ACYY01000017">
    <property type="protein sequence ID" value="EEW24561.1"/>
    <property type="molecule type" value="Genomic_DNA"/>
</dbReference>
<dbReference type="eggNOG" id="COG0451">
    <property type="taxonomic scope" value="Bacteria"/>
</dbReference>
<sequence>MITLVIGGSGFIGSHLVDELLAAGHRVRVFDRSPERFRAASAGVDLVQGDLGDTALLAEALSDVGQVFHLVSTTVPATSNLDPAADIRGNLINTVRLLELMRAAKVRRMVYLSSGGTVYGIPQTDPVAETHRLQPISSYGIVKVAVENYLMMEAYLHGLEPVILRASNPYGPRQGHGGVQGVIGTFLWKIAQGDPIQIWGDGSVVRDFIHVRDLAQLCVLAAETGIVGTFNAGSGAGHSIAEVVDTIAAVTGRKIVPLRKEGRGFDVPRVVLDISAIRATTGWAPTIPLQDGIAETWAWVCRQGVI</sequence>
<dbReference type="Pfam" id="PF01370">
    <property type="entry name" value="Epimerase"/>
    <property type="match status" value="1"/>
</dbReference>
<dbReference type="InterPro" id="IPR036291">
    <property type="entry name" value="NAD(P)-bd_dom_sf"/>
</dbReference>
<dbReference type="InterPro" id="IPR001509">
    <property type="entry name" value="Epimerase_deHydtase"/>
</dbReference>
<accession>C8S379</accession>
<gene>
    <name evidence="2" type="ORF">Rsw2DRAFT_2507</name>
</gene>
<evidence type="ECO:0000313" key="2">
    <source>
        <dbReference type="EMBL" id="EEW24561.1"/>
    </source>
</evidence>
<dbReference type="STRING" id="371731.Rsw2DRAFT_2507"/>
<comment type="caution">
    <text evidence="2">The sequence shown here is derived from an EMBL/GenBank/DDBJ whole genome shotgun (WGS) entry which is preliminary data.</text>
</comment>
<dbReference type="PANTHER" id="PTHR43245">
    <property type="entry name" value="BIFUNCTIONAL POLYMYXIN RESISTANCE PROTEIN ARNA"/>
    <property type="match status" value="1"/>
</dbReference>
<dbReference type="PANTHER" id="PTHR43245:SF13">
    <property type="entry name" value="UDP-D-APIOSE_UDP-D-XYLOSE SYNTHASE 2"/>
    <property type="match status" value="1"/>
</dbReference>
<dbReference type="RefSeq" id="WP_008031515.1">
    <property type="nucleotide sequence ID" value="NZ_ACYY01000017.1"/>
</dbReference>
<proteinExistence type="predicted"/>
<evidence type="ECO:0000313" key="3">
    <source>
        <dbReference type="Proteomes" id="UP000010121"/>
    </source>
</evidence>
<protein>
    <submittedName>
        <fullName evidence="2">NAD-dependent epimerase/dehydratase</fullName>
    </submittedName>
</protein>
<organism evidence="2 3">
    <name type="scientific">Rhodobacter ferrooxidans</name>
    <dbReference type="NCBI Taxonomy" id="371731"/>
    <lineage>
        <taxon>Bacteria</taxon>
        <taxon>Pseudomonadati</taxon>
        <taxon>Pseudomonadota</taxon>
        <taxon>Alphaproteobacteria</taxon>
        <taxon>Rhodobacterales</taxon>
        <taxon>Rhodobacter group</taxon>
        <taxon>Rhodobacter</taxon>
    </lineage>
</organism>
<evidence type="ECO:0000259" key="1">
    <source>
        <dbReference type="Pfam" id="PF01370"/>
    </source>
</evidence>
<dbReference type="InterPro" id="IPR050177">
    <property type="entry name" value="Lipid_A_modif_metabolic_enz"/>
</dbReference>
<reference evidence="2 3" key="1">
    <citation type="submission" date="2009-08" db="EMBL/GenBank/DDBJ databases">
        <title>The draft genome of Rhodobacter sp. SW2.</title>
        <authorList>
            <consortium name="US DOE Joint Genome Institute (JGI-PGF)"/>
            <person name="Lucas S."/>
            <person name="Copeland A."/>
            <person name="Lapidus A."/>
            <person name="Glavina del Rio T."/>
            <person name="Tice H."/>
            <person name="Bruce D."/>
            <person name="Goodwin L."/>
            <person name="Pitluck S."/>
            <person name="Larimer F."/>
            <person name="Land M.L."/>
            <person name="Hauser L."/>
            <person name="Emerson D."/>
        </authorList>
    </citation>
    <scope>NUCLEOTIDE SEQUENCE [LARGE SCALE GENOMIC DNA]</scope>
    <source>
        <strain evidence="2 3">SW2</strain>
    </source>
</reference>
<name>C8S379_9RHOB</name>